<feature type="transmembrane region" description="Helical" evidence="7">
    <location>
        <begin position="248"/>
        <end position="273"/>
    </location>
</feature>
<dbReference type="SUPFAM" id="SSF144091">
    <property type="entry name" value="Rhomboid-like"/>
    <property type="match status" value="1"/>
</dbReference>
<feature type="transmembrane region" description="Helical" evidence="7">
    <location>
        <begin position="195"/>
        <end position="216"/>
    </location>
</feature>
<evidence type="ECO:0000256" key="1">
    <source>
        <dbReference type="ARBA" id="ARBA00004141"/>
    </source>
</evidence>
<organism evidence="9 10">
    <name type="scientific">Ottowia testudinis</name>
    <dbReference type="NCBI Taxonomy" id="2816950"/>
    <lineage>
        <taxon>Bacteria</taxon>
        <taxon>Pseudomonadati</taxon>
        <taxon>Pseudomonadota</taxon>
        <taxon>Betaproteobacteria</taxon>
        <taxon>Burkholderiales</taxon>
        <taxon>Comamonadaceae</taxon>
        <taxon>Ottowia</taxon>
    </lineage>
</organism>
<keyword evidence="9" id="KW-0645">Protease</keyword>
<dbReference type="GO" id="GO:0004252">
    <property type="term" value="F:serine-type endopeptidase activity"/>
    <property type="evidence" value="ECO:0007669"/>
    <property type="project" value="InterPro"/>
</dbReference>
<evidence type="ECO:0000256" key="3">
    <source>
        <dbReference type="ARBA" id="ARBA00022692"/>
    </source>
</evidence>
<evidence type="ECO:0000259" key="8">
    <source>
        <dbReference type="Pfam" id="PF01694"/>
    </source>
</evidence>
<dbReference type="GO" id="GO:0016020">
    <property type="term" value="C:membrane"/>
    <property type="evidence" value="ECO:0007669"/>
    <property type="project" value="UniProtKB-SubCell"/>
</dbReference>
<gene>
    <name evidence="9" type="ORF">J1M35_11460</name>
</gene>
<feature type="transmembrane region" description="Helical" evidence="7">
    <location>
        <begin position="222"/>
        <end position="241"/>
    </location>
</feature>
<evidence type="ECO:0000256" key="2">
    <source>
        <dbReference type="ARBA" id="ARBA00009045"/>
    </source>
</evidence>
<keyword evidence="3 7" id="KW-0812">Transmembrane</keyword>
<feature type="transmembrane region" description="Helical" evidence="7">
    <location>
        <begin position="285"/>
        <end position="304"/>
    </location>
</feature>
<dbReference type="KEGG" id="otd:J1M35_11460"/>
<protein>
    <submittedName>
        <fullName evidence="9">Rhomboid family intramembrane serine protease</fullName>
    </submittedName>
</protein>
<keyword evidence="10" id="KW-1185">Reference proteome</keyword>
<name>A0A975H1H9_9BURK</name>
<dbReference type="RefSeq" id="WP_208007183.1">
    <property type="nucleotide sequence ID" value="NZ_CP071796.1"/>
</dbReference>
<dbReference type="PANTHER" id="PTHR43731">
    <property type="entry name" value="RHOMBOID PROTEASE"/>
    <property type="match status" value="1"/>
</dbReference>
<evidence type="ECO:0000256" key="6">
    <source>
        <dbReference type="ARBA" id="ARBA00023136"/>
    </source>
</evidence>
<reference evidence="9" key="1">
    <citation type="submission" date="2021-03" db="EMBL/GenBank/DDBJ databases">
        <title>Ottowia sp. 27C isolated from the cloaca of a Giant Asian pond turtle (Heosemys grandis).</title>
        <authorList>
            <person name="Spergser J."/>
            <person name="Busse H.-J."/>
        </authorList>
    </citation>
    <scope>NUCLEOTIDE SEQUENCE</scope>
    <source>
        <strain evidence="9">27C</strain>
    </source>
</reference>
<dbReference type="EMBL" id="CP071796">
    <property type="protein sequence ID" value="QTD43774.1"/>
    <property type="molecule type" value="Genomic_DNA"/>
</dbReference>
<dbReference type="PANTHER" id="PTHR43731:SF14">
    <property type="entry name" value="PRESENILIN-ASSOCIATED RHOMBOID-LIKE PROTEIN, MITOCHONDRIAL"/>
    <property type="match status" value="1"/>
</dbReference>
<dbReference type="InterPro" id="IPR022764">
    <property type="entry name" value="Peptidase_S54_rhomboid_dom"/>
</dbReference>
<evidence type="ECO:0000256" key="7">
    <source>
        <dbReference type="SAM" id="Phobius"/>
    </source>
</evidence>
<dbReference type="InterPro" id="IPR035952">
    <property type="entry name" value="Rhomboid-like_sf"/>
</dbReference>
<comment type="subcellular location">
    <subcellularLocation>
        <location evidence="1">Membrane</location>
        <topology evidence="1">Multi-pass membrane protein</topology>
    </subcellularLocation>
</comment>
<evidence type="ECO:0000313" key="10">
    <source>
        <dbReference type="Proteomes" id="UP000663903"/>
    </source>
</evidence>
<feature type="transmembrane region" description="Helical" evidence="7">
    <location>
        <begin position="166"/>
        <end position="188"/>
    </location>
</feature>
<evidence type="ECO:0000313" key="9">
    <source>
        <dbReference type="EMBL" id="QTD43774.1"/>
    </source>
</evidence>
<evidence type="ECO:0000256" key="4">
    <source>
        <dbReference type="ARBA" id="ARBA00022801"/>
    </source>
</evidence>
<feature type="domain" description="Peptidase S54 rhomboid" evidence="8">
    <location>
        <begin position="160"/>
        <end position="305"/>
    </location>
</feature>
<accession>A0A975H1H9</accession>
<comment type="similarity">
    <text evidence="2">Belongs to the peptidase S54 family.</text>
</comment>
<dbReference type="InterPro" id="IPR050925">
    <property type="entry name" value="Rhomboid_protease_S54"/>
</dbReference>
<proteinExistence type="inferred from homology"/>
<keyword evidence="4" id="KW-0378">Hydrolase</keyword>
<dbReference type="AlphaFoldDB" id="A0A975H1H9"/>
<dbReference type="GO" id="GO:0006508">
    <property type="term" value="P:proteolysis"/>
    <property type="evidence" value="ECO:0007669"/>
    <property type="project" value="UniProtKB-KW"/>
</dbReference>
<keyword evidence="6 7" id="KW-0472">Membrane</keyword>
<keyword evidence="5 7" id="KW-1133">Transmembrane helix</keyword>
<dbReference type="Gene3D" id="1.20.1540.10">
    <property type="entry name" value="Rhomboid-like"/>
    <property type="match status" value="1"/>
</dbReference>
<dbReference type="Proteomes" id="UP000663903">
    <property type="component" value="Chromosome"/>
</dbReference>
<dbReference type="Pfam" id="PF01694">
    <property type="entry name" value="Rhomboid"/>
    <property type="match status" value="1"/>
</dbReference>
<sequence length="508" mass="56204">MFIAVPLETKPSWRSPPWMTLLLIALNVLVYFGWQVPEERAVDRAAVAYANTPLPAIEVPAFVKYLQNQARQSGKSADRQRADRAERAWKAKVVPPLYQAMWHEGAFREQLLAGEVIKPSDAEHAQWKAARAAFAPQEPARFSAQWAQNHDANAPFRPETWLTNTFLHGSVGHLLGNMVFLFLFGFTLELALGPWLYAACYLMGGIGASALAAWAYAGHGGLGLGASGAVAALMGMYVVLYRLRRIPFFYMLFFYFNYARWPALVMLPVWMGFELLQHLIGGSRVAYMAHLGGLITGALLMAAVMRWRRVDAPTAEAARTPADAAAAARQAELKPRIDKARQLADSLRFGDAARAWQQAAQLAPQDVAVLKSWFDCARHEPASDSFHAAARLIFKLPARDAAVRRLQIDSYRTYLNTAKPGIRISPATMQALVRSFVAEGEWHDAEQLARALSRMSPPPEGWERTLELLVNGLAKAGKLDAARAWLPVLERDAPHEAVTRWLAGQGAA</sequence>
<evidence type="ECO:0000256" key="5">
    <source>
        <dbReference type="ARBA" id="ARBA00022989"/>
    </source>
</evidence>